<evidence type="ECO:0000313" key="2">
    <source>
        <dbReference type="EMBL" id="PQD95331.1"/>
    </source>
</evidence>
<keyword evidence="1" id="KW-1133">Transmembrane helix</keyword>
<organism evidence="2 3">
    <name type="scientific">Pradoshia eiseniae</name>
    <dbReference type="NCBI Taxonomy" id="2064768"/>
    <lineage>
        <taxon>Bacteria</taxon>
        <taxon>Bacillati</taxon>
        <taxon>Bacillota</taxon>
        <taxon>Bacilli</taxon>
        <taxon>Bacillales</taxon>
        <taxon>Bacillaceae</taxon>
        <taxon>Pradoshia</taxon>
    </lineage>
</organism>
<evidence type="ECO:0000256" key="1">
    <source>
        <dbReference type="SAM" id="Phobius"/>
    </source>
</evidence>
<keyword evidence="1" id="KW-0812">Transmembrane</keyword>
<protein>
    <submittedName>
        <fullName evidence="2">Uncharacterized protein</fullName>
    </submittedName>
</protein>
<dbReference type="EMBL" id="PKOZ01000004">
    <property type="protein sequence ID" value="PQD95331.1"/>
    <property type="molecule type" value="Genomic_DNA"/>
</dbReference>
<evidence type="ECO:0000313" key="3">
    <source>
        <dbReference type="Proteomes" id="UP000239663"/>
    </source>
</evidence>
<dbReference type="RefSeq" id="WP_104849086.1">
    <property type="nucleotide sequence ID" value="NZ_PKOZ01000004.1"/>
</dbReference>
<dbReference type="Pfam" id="PF19741">
    <property type="entry name" value="DUF6230"/>
    <property type="match status" value="1"/>
</dbReference>
<name>A0A2S7MZS3_9BACI</name>
<sequence>MSNDAEVVQLGGHTARKTFWIALLSGFIFFGGLLTYFGMSGTIFAAAIGGMGEFNVKFDRMEGTDFKLLGGMADTAEKKNGAVVATNKIKDVKIQGLVITKDIPAMGVRVVVKSDPKQTVEIKGLIQKATQIDGDARFEKLTMQENYVGDIKDPQEKIAEEFTQVAPKIILTDATLKTLYLYQDSLTLPGMKVYFEKL</sequence>
<keyword evidence="3" id="KW-1185">Reference proteome</keyword>
<keyword evidence="1" id="KW-0472">Membrane</keyword>
<dbReference type="AlphaFoldDB" id="A0A2S7MZS3"/>
<accession>A0A2S7MZS3</accession>
<dbReference type="OrthoDB" id="2967500at2"/>
<dbReference type="Proteomes" id="UP000239663">
    <property type="component" value="Unassembled WGS sequence"/>
</dbReference>
<gene>
    <name evidence="2" type="ORF">CYL18_08555</name>
</gene>
<proteinExistence type="predicted"/>
<comment type="caution">
    <text evidence="2">The sequence shown here is derived from an EMBL/GenBank/DDBJ whole genome shotgun (WGS) entry which is preliminary data.</text>
</comment>
<dbReference type="InterPro" id="IPR046198">
    <property type="entry name" value="DUF6230"/>
</dbReference>
<feature type="transmembrane region" description="Helical" evidence="1">
    <location>
        <begin position="20"/>
        <end position="51"/>
    </location>
</feature>
<reference evidence="2 3" key="1">
    <citation type="submission" date="2017-12" db="EMBL/GenBank/DDBJ databases">
        <title>Taxonomic description and draft genome of Pradoshia cofamensis Gen. nov., sp. nov., a thermotolerant bacillale isolated from anterior gut of earthworm Eisenia fetida.</title>
        <authorList>
            <person name="Saha T."/>
            <person name="Chakraborty R."/>
        </authorList>
    </citation>
    <scope>NUCLEOTIDE SEQUENCE [LARGE SCALE GENOMIC DNA]</scope>
    <source>
        <strain evidence="2 3">EAG3</strain>
    </source>
</reference>